<protein>
    <submittedName>
        <fullName evidence="5">2,4-dihydroxyhept-2-ene-1,7-dioic acid aldolase</fullName>
    </submittedName>
</protein>
<evidence type="ECO:0000256" key="2">
    <source>
        <dbReference type="ARBA" id="ARBA00022723"/>
    </source>
</evidence>
<dbReference type="EMBL" id="BSPC01000015">
    <property type="protein sequence ID" value="GLS18718.1"/>
    <property type="molecule type" value="Genomic_DNA"/>
</dbReference>
<evidence type="ECO:0000313" key="5">
    <source>
        <dbReference type="EMBL" id="GLS18718.1"/>
    </source>
</evidence>
<evidence type="ECO:0000256" key="1">
    <source>
        <dbReference type="ARBA" id="ARBA00005568"/>
    </source>
</evidence>
<keyword evidence="3" id="KW-0456">Lyase</keyword>
<sequence length="271" mass="29194">MQSTGAATSGGWGALGRVKAMKGKLRDGKPVFGAWLSLNDPAAAEILARTGFDFLLIDMEHGPWDLVTLQHTLMGFNGTDTVPVVRVPWNDHVRIKQVLDMGVEGIMAPMVRTVEECRDLVRACRYPPVGARGFGPRRASNYYRNIEDYVAAANEALFVMPQIEDIATLDVLDEFLAVPGIDAVAIGPNDLSGTTGLFRQHQHPTNKGALDTIIAKAKKAGVPVSLGINTKPADQRALIERGVLILTTTSDLELLAAGSRQSLEANRQAIA</sequence>
<name>A0ABQ6CEM9_9HYPH</name>
<organism evidence="5 6">
    <name type="scientific">Labrys miyagiensis</name>
    <dbReference type="NCBI Taxonomy" id="346912"/>
    <lineage>
        <taxon>Bacteria</taxon>
        <taxon>Pseudomonadati</taxon>
        <taxon>Pseudomonadota</taxon>
        <taxon>Alphaproteobacteria</taxon>
        <taxon>Hyphomicrobiales</taxon>
        <taxon>Xanthobacteraceae</taxon>
        <taxon>Labrys</taxon>
    </lineage>
</organism>
<evidence type="ECO:0000259" key="4">
    <source>
        <dbReference type="Pfam" id="PF03328"/>
    </source>
</evidence>
<reference evidence="6" key="1">
    <citation type="journal article" date="2019" name="Int. J. Syst. Evol. Microbiol.">
        <title>The Global Catalogue of Microorganisms (GCM) 10K type strain sequencing project: providing services to taxonomists for standard genome sequencing and annotation.</title>
        <authorList>
            <consortium name="The Broad Institute Genomics Platform"/>
            <consortium name="The Broad Institute Genome Sequencing Center for Infectious Disease"/>
            <person name="Wu L."/>
            <person name="Ma J."/>
        </authorList>
    </citation>
    <scope>NUCLEOTIDE SEQUENCE [LARGE SCALE GENOMIC DNA]</scope>
    <source>
        <strain evidence="6">NBRC 101365</strain>
    </source>
</reference>
<evidence type="ECO:0000256" key="3">
    <source>
        <dbReference type="ARBA" id="ARBA00023239"/>
    </source>
</evidence>
<proteinExistence type="inferred from homology"/>
<gene>
    <name evidence="5" type="primary">hpcH_1</name>
    <name evidence="5" type="ORF">GCM10007874_17350</name>
</gene>
<dbReference type="PANTHER" id="PTHR30502">
    <property type="entry name" value="2-KETO-3-DEOXY-L-RHAMNONATE ALDOLASE"/>
    <property type="match status" value="1"/>
</dbReference>
<comment type="similarity">
    <text evidence="1">Belongs to the HpcH/HpaI aldolase family.</text>
</comment>
<dbReference type="SUPFAM" id="SSF51621">
    <property type="entry name" value="Phosphoenolpyruvate/pyruvate domain"/>
    <property type="match status" value="1"/>
</dbReference>
<dbReference type="InterPro" id="IPR040442">
    <property type="entry name" value="Pyrv_kinase-like_dom_sf"/>
</dbReference>
<dbReference type="Gene3D" id="3.20.20.60">
    <property type="entry name" value="Phosphoenolpyruvate-binding domains"/>
    <property type="match status" value="1"/>
</dbReference>
<keyword evidence="6" id="KW-1185">Reference proteome</keyword>
<accession>A0ABQ6CEM9</accession>
<dbReference type="InterPro" id="IPR005000">
    <property type="entry name" value="Aldolase/citrate-lyase_domain"/>
</dbReference>
<dbReference type="Pfam" id="PF03328">
    <property type="entry name" value="HpcH_HpaI"/>
    <property type="match status" value="1"/>
</dbReference>
<comment type="caution">
    <text evidence="5">The sequence shown here is derived from an EMBL/GenBank/DDBJ whole genome shotgun (WGS) entry which is preliminary data.</text>
</comment>
<dbReference type="InterPro" id="IPR015813">
    <property type="entry name" value="Pyrv/PenolPyrv_kinase-like_dom"/>
</dbReference>
<keyword evidence="2" id="KW-0479">Metal-binding</keyword>
<dbReference type="InterPro" id="IPR050251">
    <property type="entry name" value="HpcH-HpaI_aldolase"/>
</dbReference>
<evidence type="ECO:0000313" key="6">
    <source>
        <dbReference type="Proteomes" id="UP001156882"/>
    </source>
</evidence>
<dbReference type="PANTHER" id="PTHR30502:SF0">
    <property type="entry name" value="PHOSPHOENOLPYRUVATE CARBOXYLASE FAMILY PROTEIN"/>
    <property type="match status" value="1"/>
</dbReference>
<dbReference type="Proteomes" id="UP001156882">
    <property type="component" value="Unassembled WGS sequence"/>
</dbReference>
<feature type="domain" description="HpcH/HpaI aldolase/citrate lyase" evidence="4">
    <location>
        <begin position="33"/>
        <end position="255"/>
    </location>
</feature>